<dbReference type="InterPro" id="IPR036188">
    <property type="entry name" value="FAD/NAD-bd_sf"/>
</dbReference>
<dbReference type="Pfam" id="PF01494">
    <property type="entry name" value="FAD_binding_3"/>
    <property type="match status" value="1"/>
</dbReference>
<proteinExistence type="predicted"/>
<keyword evidence="2" id="KW-0503">Monooxygenase</keyword>
<dbReference type="Gene3D" id="3.50.50.60">
    <property type="entry name" value="FAD/NAD(P)-binding domain"/>
    <property type="match status" value="1"/>
</dbReference>
<dbReference type="RefSeq" id="WP_074980641.1">
    <property type="nucleotide sequence ID" value="NZ_BGPP01000005.1"/>
</dbReference>
<feature type="domain" description="FAD-binding" evidence="3">
    <location>
        <begin position="7"/>
        <end position="320"/>
    </location>
</feature>
<accession>A0AAQ1HUS9</accession>
<evidence type="ECO:0000313" key="5">
    <source>
        <dbReference type="Proteomes" id="UP000183385"/>
    </source>
</evidence>
<comment type="caution">
    <text evidence="4">The sequence shown here is derived from an EMBL/GenBank/DDBJ whole genome shotgun (WGS) entry which is preliminary data.</text>
</comment>
<dbReference type="EMBL" id="FOLS01000013">
    <property type="protein sequence ID" value="SFC94560.1"/>
    <property type="molecule type" value="Genomic_DNA"/>
</dbReference>
<protein>
    <submittedName>
        <fullName evidence="4">2-polyprenyl-6-methoxyphenol hydroxylase</fullName>
    </submittedName>
</protein>
<evidence type="ECO:0000256" key="2">
    <source>
        <dbReference type="ARBA" id="ARBA00023033"/>
    </source>
</evidence>
<dbReference type="GO" id="GO:0071949">
    <property type="term" value="F:FAD binding"/>
    <property type="evidence" value="ECO:0007669"/>
    <property type="project" value="InterPro"/>
</dbReference>
<keyword evidence="5" id="KW-1185">Reference proteome</keyword>
<dbReference type="SUPFAM" id="SSF51905">
    <property type="entry name" value="FAD/NAD(P)-binding domain"/>
    <property type="match status" value="1"/>
</dbReference>
<dbReference type="NCBIfam" id="NF005313">
    <property type="entry name" value="PRK06847.1"/>
    <property type="match status" value="1"/>
</dbReference>
<dbReference type="PRINTS" id="PR00420">
    <property type="entry name" value="RNGMNOXGNASE"/>
</dbReference>
<reference evidence="4 5" key="1">
    <citation type="submission" date="2016-10" db="EMBL/GenBank/DDBJ databases">
        <authorList>
            <person name="Varghese N."/>
            <person name="Submissions S."/>
        </authorList>
    </citation>
    <scope>NUCLEOTIDE SEQUENCE [LARGE SCALE GENOMIC DNA]</scope>
    <source>
        <strain evidence="4 5">LMG 18378</strain>
    </source>
</reference>
<dbReference type="InterPro" id="IPR002938">
    <property type="entry name" value="FAD-bd"/>
</dbReference>
<evidence type="ECO:0000256" key="1">
    <source>
        <dbReference type="ARBA" id="ARBA00023002"/>
    </source>
</evidence>
<dbReference type="AlphaFoldDB" id="A0AAQ1HUS9"/>
<dbReference type="Proteomes" id="UP000183385">
    <property type="component" value="Unassembled WGS sequence"/>
</dbReference>
<sequence>MALIQRALVVGGGIGGMCAAIELSKQGIAVELVEINPNWAPDGAGITISGPTLRALRQIGVVDEVLHEGGSWRAIDICDANGNVTRTVPIAAIPGAEDLPGAAGILRPVLARILARATERAGVRVRLGQSFRDMRQDEAGVDVLFSDGTGERYDLVIGADGVNSAVRKLVLPDFPGPRFTGQGSWRAVVPRQRENSTVYMGRTTKAGVNPISDSECYLFVLDKREGMDFIPPEEWPGKLAELLGEFGGQVAEIREGILDGSLRNHRLLYRPLAGHMIGAPWHKGRIVLLGDTVHATTPHLASGAGIAIEGAIVLAEELGRRHSLEGALTAYAGRHFDRASLVVRASGRLGQIEQEGGSLEEHTRVMITAQEALRAPI</sequence>
<dbReference type="PANTHER" id="PTHR13789:SF309">
    <property type="entry name" value="PUTATIVE (AFU_ORTHOLOGUE AFUA_6G14510)-RELATED"/>
    <property type="match status" value="1"/>
</dbReference>
<dbReference type="GO" id="GO:0004497">
    <property type="term" value="F:monooxygenase activity"/>
    <property type="evidence" value="ECO:0007669"/>
    <property type="project" value="UniProtKB-KW"/>
</dbReference>
<gene>
    <name evidence="4" type="ORF">SAMN05216577_11353</name>
</gene>
<dbReference type="InterPro" id="IPR050493">
    <property type="entry name" value="FAD-dep_Monooxygenase_BioMet"/>
</dbReference>
<organism evidence="4 5">
    <name type="scientific">Pseudomonas citronellolis</name>
    <dbReference type="NCBI Taxonomy" id="53408"/>
    <lineage>
        <taxon>Bacteria</taxon>
        <taxon>Pseudomonadati</taxon>
        <taxon>Pseudomonadota</taxon>
        <taxon>Gammaproteobacteria</taxon>
        <taxon>Pseudomonadales</taxon>
        <taxon>Pseudomonadaceae</taxon>
        <taxon>Pseudomonas</taxon>
    </lineage>
</organism>
<dbReference type="PANTHER" id="PTHR13789">
    <property type="entry name" value="MONOOXYGENASE"/>
    <property type="match status" value="1"/>
</dbReference>
<evidence type="ECO:0000259" key="3">
    <source>
        <dbReference type="Pfam" id="PF01494"/>
    </source>
</evidence>
<keyword evidence="1" id="KW-0560">Oxidoreductase</keyword>
<name>A0AAQ1HUS9_9PSED</name>
<evidence type="ECO:0000313" key="4">
    <source>
        <dbReference type="EMBL" id="SFC94560.1"/>
    </source>
</evidence>